<name>A0A1X1XY81_9MYCO</name>
<dbReference type="EMBL" id="LQPE01000115">
    <property type="protein sequence ID" value="ORW03731.1"/>
    <property type="molecule type" value="Genomic_DNA"/>
</dbReference>
<accession>A0A1X1XY81</accession>
<sequence>MIEVTLETTTRYVRAYDREDVIDLLGEADGALSRGEYETMSDAGLAQALHDVLDGYDLGVNEHVIADMGTSDDARDVWTVEAR</sequence>
<reference evidence="1 2" key="1">
    <citation type="submission" date="2016-01" db="EMBL/GenBank/DDBJ databases">
        <title>The new phylogeny of the genus Mycobacterium.</title>
        <authorList>
            <person name="Tarcisio F."/>
            <person name="Conor M."/>
            <person name="Antonella G."/>
            <person name="Elisabetta G."/>
            <person name="Giulia F.S."/>
            <person name="Sara T."/>
            <person name="Anna F."/>
            <person name="Clotilde B."/>
            <person name="Roberto B."/>
            <person name="Veronica D.S."/>
            <person name="Fabio R."/>
            <person name="Monica P."/>
            <person name="Olivier J."/>
            <person name="Enrico T."/>
            <person name="Nicola S."/>
        </authorList>
    </citation>
    <scope>NUCLEOTIDE SEQUENCE [LARGE SCALE GENOMIC DNA]</scope>
    <source>
        <strain evidence="1 2">DSM 45166</strain>
    </source>
</reference>
<protein>
    <submittedName>
        <fullName evidence="1">Uncharacterized protein</fullName>
    </submittedName>
</protein>
<evidence type="ECO:0000313" key="1">
    <source>
        <dbReference type="EMBL" id="ORW03731.1"/>
    </source>
</evidence>
<dbReference type="RefSeq" id="WP_083071430.1">
    <property type="nucleotide sequence ID" value="NZ_LQPE01000115.1"/>
</dbReference>
<proteinExistence type="predicted"/>
<organism evidence="1 2">
    <name type="scientific">Mycobacterium kyorinense</name>
    <dbReference type="NCBI Taxonomy" id="487514"/>
    <lineage>
        <taxon>Bacteria</taxon>
        <taxon>Bacillati</taxon>
        <taxon>Actinomycetota</taxon>
        <taxon>Actinomycetes</taxon>
        <taxon>Mycobacteriales</taxon>
        <taxon>Mycobacteriaceae</taxon>
        <taxon>Mycobacterium</taxon>
    </lineage>
</organism>
<keyword evidence="2" id="KW-1185">Reference proteome</keyword>
<evidence type="ECO:0000313" key="2">
    <source>
        <dbReference type="Proteomes" id="UP000193487"/>
    </source>
</evidence>
<comment type="caution">
    <text evidence="1">The sequence shown here is derived from an EMBL/GenBank/DDBJ whole genome shotgun (WGS) entry which is preliminary data.</text>
</comment>
<dbReference type="Proteomes" id="UP000193487">
    <property type="component" value="Unassembled WGS sequence"/>
</dbReference>
<gene>
    <name evidence="1" type="ORF">AWC14_00385</name>
</gene>
<dbReference type="AlphaFoldDB" id="A0A1X1XY81"/>